<organism evidence="5 6">
    <name type="scientific">Arabidopsis suecica</name>
    <name type="common">Swedish thale-cress</name>
    <name type="synonym">Cardaminopsis suecica</name>
    <dbReference type="NCBI Taxonomy" id="45249"/>
    <lineage>
        <taxon>Eukaryota</taxon>
        <taxon>Viridiplantae</taxon>
        <taxon>Streptophyta</taxon>
        <taxon>Embryophyta</taxon>
        <taxon>Tracheophyta</taxon>
        <taxon>Spermatophyta</taxon>
        <taxon>Magnoliopsida</taxon>
        <taxon>eudicotyledons</taxon>
        <taxon>Gunneridae</taxon>
        <taxon>Pentapetalae</taxon>
        <taxon>rosids</taxon>
        <taxon>malvids</taxon>
        <taxon>Brassicales</taxon>
        <taxon>Brassicaceae</taxon>
        <taxon>Camelineae</taxon>
        <taxon>Arabidopsis</taxon>
    </lineage>
</organism>
<keyword evidence="5" id="KW-0624">Polysaccharide degradation</keyword>
<proteinExistence type="inferred from homology"/>
<dbReference type="InterPro" id="IPR032861">
    <property type="entry name" value="TAXi_N"/>
</dbReference>
<keyword evidence="5" id="KW-0326">Glycosidase</keyword>
<dbReference type="AlphaFoldDB" id="A0A8T1Z958"/>
<evidence type="ECO:0000313" key="5">
    <source>
        <dbReference type="EMBL" id="KAG7554843.1"/>
    </source>
</evidence>
<sequence>MSIMRTLLNIIIILCVLLNWGCTEGARKISSGKGCSQTIKVSSLFHSSSSLPSSCSLSSKASNTKSSLQLVHRHGPCSHLISGKATTSLDHDDILKRDKARVDSIHSKLTPSQLTDLPAERWGSNTLGSGTYIVKIGIGTPKHDMSLLFDTGSDLTWVQCKPCTVNCYTQKEPIFNPSSSSSYHNVSCSSPVSEVVQIPLAATVSATAILRLPKDLSPRKSLPSRAPMSSTALILDAVRTIREITTKVSPDFSGLAPANSPFRRRQRRLTIKSSPTASLLPLATPVVISPLDQPESPNQSNSRRFLPPQPKTSITLIS</sequence>
<protein>
    <submittedName>
        <fullName evidence="5">Xylanase inhibitor N-terminal</fullName>
    </submittedName>
</protein>
<comment type="caution">
    <text evidence="5">The sequence shown here is derived from an EMBL/GenBank/DDBJ whole genome shotgun (WGS) entry which is preliminary data.</text>
</comment>
<dbReference type="GO" id="GO:0006508">
    <property type="term" value="P:proteolysis"/>
    <property type="evidence" value="ECO:0007669"/>
    <property type="project" value="InterPro"/>
</dbReference>
<accession>A0A8T1Z958</accession>
<gene>
    <name evidence="5" type="ORF">ISN44_As11g010440</name>
</gene>
<keyword evidence="3" id="KW-0732">Signal</keyword>
<dbReference type="Proteomes" id="UP000694251">
    <property type="component" value="Chromosome 11"/>
</dbReference>
<dbReference type="InterPro" id="IPR001461">
    <property type="entry name" value="Aspartic_peptidase_A1"/>
</dbReference>
<dbReference type="OrthoDB" id="771136at2759"/>
<feature type="signal peptide" evidence="3">
    <location>
        <begin position="1"/>
        <end position="25"/>
    </location>
</feature>
<dbReference type="PANTHER" id="PTHR13683">
    <property type="entry name" value="ASPARTYL PROTEASES"/>
    <property type="match status" value="1"/>
</dbReference>
<feature type="domain" description="Peptidase A1" evidence="4">
    <location>
        <begin position="132"/>
        <end position="318"/>
    </location>
</feature>
<dbReference type="InterPro" id="IPR033121">
    <property type="entry name" value="PEPTIDASE_A1"/>
</dbReference>
<evidence type="ECO:0000259" key="4">
    <source>
        <dbReference type="PROSITE" id="PS51767"/>
    </source>
</evidence>
<evidence type="ECO:0000256" key="2">
    <source>
        <dbReference type="SAM" id="MobiDB-lite"/>
    </source>
</evidence>
<dbReference type="GO" id="GO:0045493">
    <property type="term" value="P:xylan catabolic process"/>
    <property type="evidence" value="ECO:0007669"/>
    <property type="project" value="UniProtKB-KW"/>
</dbReference>
<dbReference type="PANTHER" id="PTHR13683:SF750">
    <property type="entry name" value="ASPARTYL PROTEASE AED1"/>
    <property type="match status" value="1"/>
</dbReference>
<feature type="region of interest" description="Disordered" evidence="2">
    <location>
        <begin position="288"/>
        <end position="318"/>
    </location>
</feature>
<comment type="similarity">
    <text evidence="1">Belongs to the peptidase A1 family.</text>
</comment>
<keyword evidence="5" id="KW-0858">Xylan degradation</keyword>
<evidence type="ECO:0000313" key="6">
    <source>
        <dbReference type="Proteomes" id="UP000694251"/>
    </source>
</evidence>
<evidence type="ECO:0000256" key="1">
    <source>
        <dbReference type="ARBA" id="ARBA00007447"/>
    </source>
</evidence>
<evidence type="ECO:0000256" key="3">
    <source>
        <dbReference type="SAM" id="SignalP"/>
    </source>
</evidence>
<dbReference type="CDD" id="cd05471">
    <property type="entry name" value="pepsin_like"/>
    <property type="match status" value="1"/>
</dbReference>
<feature type="chain" id="PRO_5035845177" evidence="3">
    <location>
        <begin position="26"/>
        <end position="318"/>
    </location>
</feature>
<dbReference type="GO" id="GO:0016798">
    <property type="term" value="F:hydrolase activity, acting on glycosyl bonds"/>
    <property type="evidence" value="ECO:0007669"/>
    <property type="project" value="UniProtKB-KW"/>
</dbReference>
<keyword evidence="5" id="KW-0119">Carbohydrate metabolism</keyword>
<dbReference type="GO" id="GO:0004190">
    <property type="term" value="F:aspartic-type endopeptidase activity"/>
    <property type="evidence" value="ECO:0007669"/>
    <property type="project" value="InterPro"/>
</dbReference>
<name>A0A8T1Z958_ARASU</name>
<dbReference type="PROSITE" id="PS51767">
    <property type="entry name" value="PEPTIDASE_A1"/>
    <property type="match status" value="1"/>
</dbReference>
<reference evidence="5 6" key="1">
    <citation type="submission" date="2020-12" db="EMBL/GenBank/DDBJ databases">
        <title>Concerted genomic and epigenomic changes stabilize Arabidopsis allopolyploids.</title>
        <authorList>
            <person name="Chen Z."/>
        </authorList>
    </citation>
    <scope>NUCLEOTIDE SEQUENCE [LARGE SCALE GENOMIC DNA]</scope>
    <source>
        <strain evidence="5">As9502</strain>
        <tissue evidence="5">Leaf</tissue>
    </source>
</reference>
<dbReference type="InterPro" id="IPR034164">
    <property type="entry name" value="Pepsin-like_dom"/>
</dbReference>
<dbReference type="EMBL" id="JAEFBJ010000011">
    <property type="protein sequence ID" value="KAG7554843.1"/>
    <property type="molecule type" value="Genomic_DNA"/>
</dbReference>
<keyword evidence="5" id="KW-0378">Hydrolase</keyword>
<dbReference type="Pfam" id="PF14543">
    <property type="entry name" value="TAXi_N"/>
    <property type="match status" value="1"/>
</dbReference>
<keyword evidence="6" id="KW-1185">Reference proteome</keyword>